<dbReference type="SMART" id="SM00060">
    <property type="entry name" value="FN3"/>
    <property type="match status" value="3"/>
</dbReference>
<dbReference type="GO" id="GO:0045202">
    <property type="term" value="C:synapse"/>
    <property type="evidence" value="ECO:0007669"/>
    <property type="project" value="UniProtKB-SubCell"/>
</dbReference>
<evidence type="ECO:0000259" key="15">
    <source>
        <dbReference type="PROSITE" id="PS50002"/>
    </source>
</evidence>
<feature type="region of interest" description="Disordered" evidence="13">
    <location>
        <begin position="1378"/>
        <end position="1404"/>
    </location>
</feature>
<feature type="domain" description="SH3" evidence="15">
    <location>
        <begin position="328"/>
        <end position="395"/>
    </location>
</feature>
<feature type="compositionally biased region" description="Basic residues" evidence="13">
    <location>
        <begin position="1392"/>
        <end position="1404"/>
    </location>
</feature>
<feature type="region of interest" description="Disordered" evidence="13">
    <location>
        <begin position="1007"/>
        <end position="1028"/>
    </location>
</feature>
<feature type="domain" description="Fibronectin type-III" evidence="16">
    <location>
        <begin position="735"/>
        <end position="835"/>
    </location>
</feature>
<dbReference type="CDD" id="cd12014">
    <property type="entry name" value="SH3_RIM-BP_1"/>
    <property type="match status" value="1"/>
</dbReference>
<proteinExistence type="inferred from homology"/>
<keyword evidence="5" id="KW-0677">Repeat</keyword>
<feature type="compositionally biased region" description="Pro residues" evidence="13">
    <location>
        <begin position="864"/>
        <end position="880"/>
    </location>
</feature>
<protein>
    <recommendedName>
        <fullName evidence="10">RIMS-binding protein 2</fullName>
    </recommendedName>
</protein>
<feature type="region of interest" description="Disordered" evidence="13">
    <location>
        <begin position="1101"/>
        <end position="1162"/>
    </location>
</feature>
<dbReference type="InterPro" id="IPR003961">
    <property type="entry name" value="FN3_dom"/>
</dbReference>
<dbReference type="InterPro" id="IPR057884">
    <property type="entry name" value="FN3_RIM-BP1/2/3"/>
</dbReference>
<evidence type="ECO:0000259" key="16">
    <source>
        <dbReference type="PROSITE" id="PS50853"/>
    </source>
</evidence>
<feature type="region of interest" description="Disordered" evidence="13">
    <location>
        <begin position="462"/>
        <end position="498"/>
    </location>
</feature>
<keyword evidence="4" id="KW-1003">Cell membrane</keyword>
<keyword evidence="3 11" id="KW-0728">SH3 domain</keyword>
<comment type="subcellular location">
    <subcellularLocation>
        <location evidence="1">Cell membrane</location>
    </subcellularLocation>
    <subcellularLocation>
        <location evidence="8">Synapse</location>
    </subcellularLocation>
</comment>
<keyword evidence="14" id="KW-0812">Transmembrane</keyword>
<dbReference type="FunFam" id="2.30.30.40:FF:000006">
    <property type="entry name" value="RIMS-binding protein 2 isoform X1"/>
    <property type="match status" value="1"/>
</dbReference>
<dbReference type="PRINTS" id="PR00452">
    <property type="entry name" value="SH3DOMAIN"/>
</dbReference>
<feature type="compositionally biased region" description="Basic and acidic residues" evidence="13">
    <location>
        <begin position="398"/>
        <end position="408"/>
    </location>
</feature>
<comment type="function">
    <text evidence="9">Plays a role in the synaptic transmission as bifunctional linker that interacts simultaneously with RIMS1, RIMS2, CACNA1D and CACNA1B.</text>
</comment>
<feature type="region of interest" description="Disordered" evidence="13">
    <location>
        <begin position="815"/>
        <end position="976"/>
    </location>
</feature>
<dbReference type="CDD" id="cd12013">
    <property type="entry name" value="SH3_RIM-BP_3"/>
    <property type="match status" value="1"/>
</dbReference>
<evidence type="ECO:0000256" key="5">
    <source>
        <dbReference type="ARBA" id="ARBA00022737"/>
    </source>
</evidence>
<dbReference type="SUPFAM" id="SSF49265">
    <property type="entry name" value="Fibronectin type III"/>
    <property type="match status" value="2"/>
</dbReference>
<dbReference type="PROSITE" id="PS50853">
    <property type="entry name" value="FN3"/>
    <property type="match status" value="1"/>
</dbReference>
<dbReference type="InterPro" id="IPR036028">
    <property type="entry name" value="SH3-like_dom_sf"/>
</dbReference>
<dbReference type="Gene3D" id="2.30.30.40">
    <property type="entry name" value="SH3 Domains"/>
    <property type="match status" value="3"/>
</dbReference>
<accession>A0A8C7W3R5</accession>
<feature type="compositionally biased region" description="Basic residues" evidence="13">
    <location>
        <begin position="834"/>
        <end position="845"/>
    </location>
</feature>
<keyword evidence="7 14" id="KW-0472">Membrane</keyword>
<dbReference type="GO" id="GO:0005886">
    <property type="term" value="C:plasma membrane"/>
    <property type="evidence" value="ECO:0007669"/>
    <property type="project" value="UniProtKB-SubCell"/>
</dbReference>
<reference evidence="17" key="1">
    <citation type="submission" date="2020-07" db="EMBL/GenBank/DDBJ databases">
        <title>A long reads based de novo assembly of the rainbow trout Arlee double haploid line genome.</title>
        <authorList>
            <person name="Gao G."/>
            <person name="Palti Y."/>
        </authorList>
    </citation>
    <scope>NUCLEOTIDE SEQUENCE [LARGE SCALE GENOMIC DNA]</scope>
</reference>
<dbReference type="GeneTree" id="ENSGT00950000183203"/>
<evidence type="ECO:0000313" key="17">
    <source>
        <dbReference type="Ensembl" id="ENSOMYP00000066940.2"/>
    </source>
</evidence>
<evidence type="ECO:0000313" key="18">
    <source>
        <dbReference type="Proteomes" id="UP000694395"/>
    </source>
</evidence>
<dbReference type="FunFam" id="2.60.40.10:FF:000072">
    <property type="entry name" value="RIMS-binding protein 2 isoform X1"/>
    <property type="match status" value="1"/>
</dbReference>
<keyword evidence="18" id="KW-1185">Reference proteome</keyword>
<dbReference type="CDD" id="cd00063">
    <property type="entry name" value="FN3"/>
    <property type="match status" value="1"/>
</dbReference>
<dbReference type="Gene3D" id="2.60.40.10">
    <property type="entry name" value="Immunoglobulins"/>
    <property type="match status" value="1"/>
</dbReference>
<keyword evidence="14" id="KW-1133">Transmembrane helix</keyword>
<sequence>MREAAERRQQLELEHEQALAVLNAKQQEIDLLQQAQVEAKKEHEGAVHLLENHLDSMQLRSIPRALNTVQFLVCILPLNKRLLYRIMCINCSPACDLRTVTSLGVYDWNVFYLIGNLRCQLPFLCNLKSNISSYLILCVYLYKYTVLGFRFSLSFTLFPSVTFFSFVSLLLPSFSPPLCLSLSLAICRQAKVRDLEEKCRTQSEQFNLLSKELEKFRLQTGKFDTLGSGTDPLTVCESPGSPNKSLSQLFNGLAAPTGKGNESPLSRSVISEFIRPLQICGDKPELVSVKPTFLTRSSSRTGSSQRALLTEMDKELSSTTRTKKRFTGKVRLCIARYSYNPCNGPNEHPEAELPLVAGKYLYVYGTMDDDGFYEGELLDGQQGLVPSNFVDFVKDEKMPSAQHRDGAKESGYLSSNHSSLGSTGLGSMGLSSISSLLSDSKLDLGPSLDRNLERNLERNLGSNLSSTLGSTHGSTLGSHMGSTLGSTHGSSHGSTGLGSSLSSTLTSLGSSSLGMDFLGSMGSCSNGTGTLDVSIDEIGENIVPYPRRINLIKQLAKSVIVCWDPPVVPPGWGSISGYNVLVDKEVRMSVPFGGKTKSLIEKLNLATNTYRISVQSITERGPSDELRCTLLVGKDVVVAPYYLRVDNITQVSAELSWQPSNSNYSHTIFLNEAEYDMVKAGAYKYQFFQLKPMTVYKVKAVARTHQIPWQMPLEHRDKREISVEFCTQPAGPPFPPQEVQVQLGQNPGVLQVRWKPPILTPTGTSNGANVIGYAVCTKGQKIAEVMYPTADYVTVELNRIQCLEAREVIVRTLSAQGESQDSPVATIPHNILRPPHHSPHHRSPAHPHPMPQPQHHQPHTQTHPPYPQTYPPSHPQPQVHPLPRSQPHTLPHGQPLRHPTPHPQPQHQPYPMSKPNLVSARESETKEYEAGLRPGPPWERSPSPLPPTMRGHTLEPPHFQGRRSPSPQRILPQPQGAPIPNTIAKAMAREAAQRVFAENNRMEKRNIFSERSVNSDEEEDGYVSPHTRRRGASVDEFLRGSELGRHVRHHYSHSEEYQTESSRGSDLSDIMEEDEDDLYSEMQLEEGRRRSINSHNTLKIIGNSPSHGCSHGDRLDHSGRRPVHGGNPPQRRPMMVPSIDEYGGQGRGHGRGRRSPVYYEESEPEDPARIFVALFDYDPLSMSPNPDAADEELPFKEGQIIKVFGDKDTDGFYRAEIRDRPGLIPCNMVSEIQTEDDGMMDQLLKQGFLPLNTPVEKLVICNRFKDGRSINRRSRKSKRERNRRSGRQHPSSTRRMVALYDYDPRESSPNVDVETQYGRDRLNEAELTFCAGDVITVFGEIDEDGFHYGELNGHKGLVPSNFLEEVPDDVEVFLTDTQSRDSRYPQDAAARIKTKRKKSVHFTP</sequence>
<feature type="transmembrane region" description="Helical" evidence="14">
    <location>
        <begin position="151"/>
        <end position="171"/>
    </location>
</feature>
<dbReference type="GO" id="GO:0007274">
    <property type="term" value="P:neuromuscular synaptic transmission"/>
    <property type="evidence" value="ECO:0007669"/>
    <property type="project" value="TreeGrafter"/>
</dbReference>
<feature type="compositionally biased region" description="Pro residues" evidence="13">
    <location>
        <begin position="934"/>
        <end position="947"/>
    </location>
</feature>
<evidence type="ECO:0000256" key="13">
    <source>
        <dbReference type="SAM" id="MobiDB-lite"/>
    </source>
</evidence>
<feature type="compositionally biased region" description="Basic residues" evidence="13">
    <location>
        <begin position="1271"/>
        <end position="1287"/>
    </location>
</feature>
<reference evidence="17" key="3">
    <citation type="submission" date="2025-09" db="UniProtKB">
        <authorList>
            <consortium name="Ensembl"/>
        </authorList>
    </citation>
    <scope>IDENTIFICATION</scope>
</reference>
<feature type="domain" description="SH3" evidence="15">
    <location>
        <begin position="1166"/>
        <end position="1234"/>
    </location>
</feature>
<evidence type="ECO:0000256" key="9">
    <source>
        <dbReference type="ARBA" id="ARBA00054159"/>
    </source>
</evidence>
<evidence type="ECO:0000256" key="10">
    <source>
        <dbReference type="ARBA" id="ARBA00068024"/>
    </source>
</evidence>
<feature type="compositionally biased region" description="Basic and acidic residues" evidence="13">
    <location>
        <begin position="1110"/>
        <end position="1119"/>
    </location>
</feature>
<dbReference type="Pfam" id="PF25523">
    <property type="entry name" value="Ig_RIMBP2"/>
    <property type="match status" value="1"/>
</dbReference>
<feature type="compositionally biased region" description="Low complexity" evidence="13">
    <location>
        <begin position="853"/>
        <end position="863"/>
    </location>
</feature>
<dbReference type="InterPro" id="IPR013783">
    <property type="entry name" value="Ig-like_fold"/>
</dbReference>
<feature type="region of interest" description="Disordered" evidence="13">
    <location>
        <begin position="398"/>
        <end position="418"/>
    </location>
</feature>
<evidence type="ECO:0000256" key="4">
    <source>
        <dbReference type="ARBA" id="ARBA00022475"/>
    </source>
</evidence>
<evidence type="ECO:0000256" key="7">
    <source>
        <dbReference type="ARBA" id="ARBA00023136"/>
    </source>
</evidence>
<keyword evidence="12" id="KW-0175">Coiled coil</keyword>
<feature type="coiled-coil region" evidence="12">
    <location>
        <begin position="1"/>
        <end position="42"/>
    </location>
</feature>
<dbReference type="FunFam" id="2.30.30.40:FF:000023">
    <property type="entry name" value="RIMS-binding protein 2 isoform F"/>
    <property type="match status" value="1"/>
</dbReference>
<comment type="similarity">
    <text evidence="2">Belongs to the RIMBP family.</text>
</comment>
<feature type="compositionally biased region" description="Basic and acidic residues" evidence="13">
    <location>
        <begin position="921"/>
        <end position="930"/>
    </location>
</feature>
<dbReference type="Proteomes" id="UP000694395">
    <property type="component" value="Chromosome 6"/>
</dbReference>
<dbReference type="CDD" id="cd22541">
    <property type="entry name" value="SP5_N"/>
    <property type="match status" value="1"/>
</dbReference>
<evidence type="ECO:0000256" key="3">
    <source>
        <dbReference type="ARBA" id="ARBA00022443"/>
    </source>
</evidence>
<evidence type="ECO:0000256" key="1">
    <source>
        <dbReference type="ARBA" id="ARBA00004236"/>
    </source>
</evidence>
<dbReference type="InterPro" id="IPR035755">
    <property type="entry name" value="RIM-BP_SH3_3"/>
</dbReference>
<organism evidence="17 18">
    <name type="scientific">Oncorhynchus mykiss</name>
    <name type="common">Rainbow trout</name>
    <name type="synonym">Salmo gairdneri</name>
    <dbReference type="NCBI Taxonomy" id="8022"/>
    <lineage>
        <taxon>Eukaryota</taxon>
        <taxon>Metazoa</taxon>
        <taxon>Chordata</taxon>
        <taxon>Craniata</taxon>
        <taxon>Vertebrata</taxon>
        <taxon>Euteleostomi</taxon>
        <taxon>Actinopterygii</taxon>
        <taxon>Neopterygii</taxon>
        <taxon>Teleostei</taxon>
        <taxon>Protacanthopterygii</taxon>
        <taxon>Salmoniformes</taxon>
        <taxon>Salmonidae</taxon>
        <taxon>Salmoninae</taxon>
        <taxon>Oncorhynchus</taxon>
    </lineage>
</organism>
<feature type="region of interest" description="Disordered" evidence="13">
    <location>
        <begin position="1271"/>
        <end position="1297"/>
    </location>
</feature>
<name>A0A8C7W3R5_ONCMY</name>
<dbReference type="Ensembl" id="ENSOMYT00000072898.2">
    <property type="protein sequence ID" value="ENSOMYP00000066940.2"/>
    <property type="gene ID" value="ENSOMYG00000031007.2"/>
</dbReference>
<feature type="domain" description="SH3" evidence="15">
    <location>
        <begin position="1291"/>
        <end position="1368"/>
    </location>
</feature>
<keyword evidence="6" id="KW-0770">Synapse</keyword>
<dbReference type="SMART" id="SM00326">
    <property type="entry name" value="SH3"/>
    <property type="match status" value="3"/>
</dbReference>
<evidence type="ECO:0000256" key="6">
    <source>
        <dbReference type="ARBA" id="ARBA00023018"/>
    </source>
</evidence>
<dbReference type="PANTHER" id="PTHR14234">
    <property type="entry name" value="RIM BINDING PROTEIN-RELATED"/>
    <property type="match status" value="1"/>
</dbReference>
<dbReference type="PROSITE" id="PS50002">
    <property type="entry name" value="SH3"/>
    <property type="match status" value="3"/>
</dbReference>
<reference evidence="17" key="2">
    <citation type="submission" date="2025-08" db="UniProtKB">
        <authorList>
            <consortium name="Ensembl"/>
        </authorList>
    </citation>
    <scope>IDENTIFICATION</scope>
</reference>
<dbReference type="InterPro" id="IPR040325">
    <property type="entry name" value="RIMBP1/2/3"/>
</dbReference>
<evidence type="ECO:0000256" key="2">
    <source>
        <dbReference type="ARBA" id="ARBA00010749"/>
    </source>
</evidence>
<dbReference type="SUPFAM" id="SSF50044">
    <property type="entry name" value="SH3-domain"/>
    <property type="match status" value="3"/>
</dbReference>
<dbReference type="CDD" id="cd12012">
    <property type="entry name" value="SH3_RIM-BP_2"/>
    <property type="match status" value="1"/>
</dbReference>
<dbReference type="PANTHER" id="PTHR14234:SF18">
    <property type="entry name" value="RIMS-BINDING PROTEIN 2"/>
    <property type="match status" value="1"/>
</dbReference>
<dbReference type="FunFam" id="2.60.40.10:FF:000643">
    <property type="entry name" value="RIMS-binding protein 2 isoform X1"/>
    <property type="match status" value="1"/>
</dbReference>
<dbReference type="InterPro" id="IPR035753">
    <property type="entry name" value="RIM-BP_SH3_2"/>
</dbReference>
<dbReference type="FunFam" id="2.30.30.40:FF:000016">
    <property type="entry name" value="RIMS-binding protein 2 isoform X2"/>
    <property type="match status" value="1"/>
</dbReference>
<evidence type="ECO:0000256" key="12">
    <source>
        <dbReference type="SAM" id="Coils"/>
    </source>
</evidence>
<dbReference type="InterPro" id="IPR001452">
    <property type="entry name" value="SH3_domain"/>
</dbReference>
<evidence type="ECO:0000256" key="8">
    <source>
        <dbReference type="ARBA" id="ARBA00034103"/>
    </source>
</evidence>
<evidence type="ECO:0000256" key="11">
    <source>
        <dbReference type="PROSITE-ProRule" id="PRU00192"/>
    </source>
</evidence>
<dbReference type="Pfam" id="PF07653">
    <property type="entry name" value="SH3_2"/>
    <property type="match status" value="3"/>
</dbReference>
<evidence type="ECO:0000256" key="14">
    <source>
        <dbReference type="SAM" id="Phobius"/>
    </source>
</evidence>
<dbReference type="InterPro" id="IPR036116">
    <property type="entry name" value="FN3_sf"/>
</dbReference>